<proteinExistence type="predicted"/>
<feature type="compositionally biased region" description="Basic and acidic residues" evidence="9">
    <location>
        <begin position="670"/>
        <end position="680"/>
    </location>
</feature>
<feature type="compositionally biased region" description="Basic and acidic residues" evidence="9">
    <location>
        <begin position="1"/>
        <end position="13"/>
    </location>
</feature>
<evidence type="ECO:0000259" key="10">
    <source>
        <dbReference type="PROSITE" id="PS50174"/>
    </source>
</evidence>
<dbReference type="GeneID" id="63717563"/>
<dbReference type="PROSITE" id="PS50174">
    <property type="entry name" value="G_PATCH"/>
    <property type="match status" value="1"/>
</dbReference>
<reference evidence="12 13" key="1">
    <citation type="journal article" date="2016" name="Sci. Rep.">
        <title>Insights into Adaptations to a Near-Obligate Nematode Endoparasitic Lifestyle from the Finished Genome of Drechmeria coniospora.</title>
        <authorList>
            <person name="Zhang L."/>
            <person name="Zhou Z."/>
            <person name="Guo Q."/>
            <person name="Fokkens L."/>
            <person name="Miskei M."/>
            <person name="Pocsi I."/>
            <person name="Zhang W."/>
            <person name="Chen M."/>
            <person name="Wang L."/>
            <person name="Sun Y."/>
            <person name="Donzelli B.G."/>
            <person name="Gibson D.M."/>
            <person name="Nelson D.R."/>
            <person name="Luo J.G."/>
            <person name="Rep M."/>
            <person name="Liu H."/>
            <person name="Yang S."/>
            <person name="Wang J."/>
            <person name="Krasnoff S.B."/>
            <person name="Xu Y."/>
            <person name="Molnar I."/>
            <person name="Lin M."/>
        </authorList>
    </citation>
    <scope>NUCLEOTIDE SEQUENCE [LARGE SCALE GENOMIC DNA]</scope>
    <source>
        <strain evidence="12 13">ARSEF 6962</strain>
    </source>
</reference>
<evidence type="ECO:0000256" key="8">
    <source>
        <dbReference type="PROSITE-ProRule" id="PRU00322"/>
    </source>
</evidence>
<keyword evidence="5" id="KW-0862">Zinc</keyword>
<dbReference type="GO" id="GO:0003723">
    <property type="term" value="F:RNA binding"/>
    <property type="evidence" value="ECO:0007669"/>
    <property type="project" value="UniProtKB-KW"/>
</dbReference>
<dbReference type="InterPro" id="IPR000467">
    <property type="entry name" value="G_patch_dom"/>
</dbReference>
<comment type="caution">
    <text evidence="12">The sequence shown here is derived from an EMBL/GenBank/DDBJ whole genome shotgun (WGS) entry which is preliminary data.</text>
</comment>
<feature type="region of interest" description="Disordered" evidence="9">
    <location>
        <begin position="631"/>
        <end position="681"/>
    </location>
</feature>
<accession>A0A151GLC5</accession>
<feature type="region of interest" description="Disordered" evidence="9">
    <location>
        <begin position="1"/>
        <end position="113"/>
    </location>
</feature>
<dbReference type="Gene3D" id="4.10.1060.10">
    <property type="entry name" value="Zinc finger, RanBP2-type"/>
    <property type="match status" value="1"/>
</dbReference>
<dbReference type="SUPFAM" id="SSF54928">
    <property type="entry name" value="RNA-binding domain, RBD"/>
    <property type="match status" value="1"/>
</dbReference>
<keyword evidence="4 8" id="KW-0863">Zinc-finger</keyword>
<sequence>MDSSRRNVQERLRTRANLPSNRRDNSRSPPRHQYDQEERQARHYRERDRDYDRRGRDDGHYRDRPRYDDGYEGMYDDEYDHHGYSDRRSRTRYRENDARRDYSPRRDDGYPARDRLYDVPREAGRPTDTVKLEGLPFGISSHTLRECLLQDSAAAEDPPADVRVVSSKGFCRAFVRFHELGHAASFIREHYPRLSILLPHPTDDAPDGRIDLHVHYARSQADRDSQANPNAPIGNWYCHQCGVSNFSTRKQCRECSYTPQGTIIVPWYRRPLRFGLHVPFSATTGPLGRTGEADVAREVDDKVQMLVIYPLPSDMDEDTLATEFKRLELVKIERPKGEAPKLKSTAPSADGAGYGARPGSLHRVFRMREVATGIKLPYGFAEFWTFSDAVAAVRKVRMTRSFEIAGKPVTVALIHLGVFVPEDREMTAEIDFMSFHPVFNPDMRIRYRDMDVFPSPKLVSPHPPTEDDVPKAPKAAETAKPKKRKVEPGPADPLPKKAPAMAGQMAFWQRRHDEIHDVGSGPIATNEIATRPAPIKFSLTSNSSKTGEATIKNEPVVDSDIKSEPNPVPAPVEAPTQEVSYVDRDRLMCLICMMKYKSVEEVNIHEKSGNHKRAMENEEKVKAALPRLAARDERLQAKDGTQYRDRAKERREAHNQPKKPVNAKPVSKAKPVEKAAKATESKGAGMLAKMGWSGAGLGAQGEGITDSITAHAYRGGVGLGAEGGKLGDAQEVAEGRTKDDYASYVSAAKGKARERYERMA</sequence>
<evidence type="ECO:0000256" key="3">
    <source>
        <dbReference type="ARBA" id="ARBA00022737"/>
    </source>
</evidence>
<feature type="compositionally biased region" description="Basic and acidic residues" evidence="9">
    <location>
        <begin position="21"/>
        <end position="69"/>
    </location>
</feature>
<dbReference type="InterPro" id="IPR001876">
    <property type="entry name" value="Znf_RanBP2"/>
</dbReference>
<dbReference type="InterPro" id="IPR035979">
    <property type="entry name" value="RBD_domain_sf"/>
</dbReference>
<dbReference type="GO" id="GO:0005634">
    <property type="term" value="C:nucleus"/>
    <property type="evidence" value="ECO:0007669"/>
    <property type="project" value="UniProtKB-SubCell"/>
</dbReference>
<gene>
    <name evidence="12" type="ORF">DCS_04920</name>
</gene>
<evidence type="ECO:0000256" key="9">
    <source>
        <dbReference type="SAM" id="MobiDB-lite"/>
    </source>
</evidence>
<evidence type="ECO:0000256" key="2">
    <source>
        <dbReference type="ARBA" id="ARBA00022723"/>
    </source>
</evidence>
<evidence type="ECO:0000313" key="12">
    <source>
        <dbReference type="EMBL" id="KYK57907.1"/>
    </source>
</evidence>
<dbReference type="SMART" id="SM00443">
    <property type="entry name" value="G_patch"/>
    <property type="match status" value="1"/>
</dbReference>
<keyword evidence="6" id="KW-0694">RNA-binding</keyword>
<dbReference type="STRING" id="98403.A0A151GLC5"/>
<dbReference type="RefSeq" id="XP_040657259.1">
    <property type="nucleotide sequence ID" value="XM_040802226.1"/>
</dbReference>
<dbReference type="PANTHER" id="PTHR13948:SF3">
    <property type="entry name" value="FI21118P1"/>
    <property type="match status" value="1"/>
</dbReference>
<dbReference type="Pfam" id="PF01585">
    <property type="entry name" value="G-patch"/>
    <property type="match status" value="1"/>
</dbReference>
<dbReference type="InParanoid" id="A0A151GLC5"/>
<feature type="compositionally biased region" description="Basic and acidic residues" evidence="9">
    <location>
        <begin position="631"/>
        <end position="655"/>
    </location>
</feature>
<protein>
    <submittedName>
        <fullName evidence="12">D111/G-patch protein</fullName>
    </submittedName>
</protein>
<evidence type="ECO:0000256" key="4">
    <source>
        <dbReference type="ARBA" id="ARBA00022771"/>
    </source>
</evidence>
<evidence type="ECO:0000313" key="13">
    <source>
        <dbReference type="Proteomes" id="UP000076580"/>
    </source>
</evidence>
<dbReference type="Proteomes" id="UP000076580">
    <property type="component" value="Chromosome 02"/>
</dbReference>
<name>A0A151GLC5_DRECN</name>
<keyword evidence="13" id="KW-1185">Reference proteome</keyword>
<dbReference type="GO" id="GO:0000398">
    <property type="term" value="P:mRNA splicing, via spliceosome"/>
    <property type="evidence" value="ECO:0007669"/>
    <property type="project" value="TreeGrafter"/>
</dbReference>
<evidence type="ECO:0000256" key="7">
    <source>
        <dbReference type="ARBA" id="ARBA00023242"/>
    </source>
</evidence>
<dbReference type="GO" id="GO:0008270">
    <property type="term" value="F:zinc ion binding"/>
    <property type="evidence" value="ECO:0007669"/>
    <property type="project" value="UniProtKB-KW"/>
</dbReference>
<feature type="region of interest" description="Disordered" evidence="9">
    <location>
        <begin position="456"/>
        <end position="498"/>
    </location>
</feature>
<evidence type="ECO:0000256" key="6">
    <source>
        <dbReference type="ARBA" id="ARBA00022884"/>
    </source>
</evidence>
<evidence type="ECO:0000259" key="11">
    <source>
        <dbReference type="PROSITE" id="PS50199"/>
    </source>
</evidence>
<dbReference type="AlphaFoldDB" id="A0A151GLC5"/>
<dbReference type="PROSITE" id="PS50199">
    <property type="entry name" value="ZF_RANBP2_2"/>
    <property type="match status" value="1"/>
</dbReference>
<organism evidence="12 13">
    <name type="scientific">Drechmeria coniospora</name>
    <name type="common">Nematophagous fungus</name>
    <name type="synonym">Meria coniospora</name>
    <dbReference type="NCBI Taxonomy" id="98403"/>
    <lineage>
        <taxon>Eukaryota</taxon>
        <taxon>Fungi</taxon>
        <taxon>Dikarya</taxon>
        <taxon>Ascomycota</taxon>
        <taxon>Pezizomycotina</taxon>
        <taxon>Sordariomycetes</taxon>
        <taxon>Hypocreomycetidae</taxon>
        <taxon>Hypocreales</taxon>
        <taxon>Ophiocordycipitaceae</taxon>
        <taxon>Drechmeria</taxon>
    </lineage>
</organism>
<keyword evidence="3" id="KW-0677">Repeat</keyword>
<evidence type="ECO:0000256" key="1">
    <source>
        <dbReference type="ARBA" id="ARBA00004123"/>
    </source>
</evidence>
<feature type="domain" description="RanBP2-type" evidence="11">
    <location>
        <begin position="232"/>
        <end position="261"/>
    </location>
</feature>
<feature type="domain" description="G-patch" evidence="10">
    <location>
        <begin position="679"/>
        <end position="724"/>
    </location>
</feature>
<keyword evidence="2" id="KW-0479">Metal-binding</keyword>
<comment type="subcellular location">
    <subcellularLocation>
        <location evidence="1">Nucleus</location>
    </subcellularLocation>
</comment>
<evidence type="ECO:0000256" key="5">
    <source>
        <dbReference type="ARBA" id="ARBA00022833"/>
    </source>
</evidence>
<keyword evidence="7" id="KW-0539">Nucleus</keyword>
<dbReference type="EMBL" id="LAYC01000002">
    <property type="protein sequence ID" value="KYK57907.1"/>
    <property type="molecule type" value="Genomic_DNA"/>
</dbReference>
<dbReference type="PROSITE" id="PS01358">
    <property type="entry name" value="ZF_RANBP2_1"/>
    <property type="match status" value="1"/>
</dbReference>
<dbReference type="PANTHER" id="PTHR13948">
    <property type="entry name" value="RNA-BINDING PROTEIN"/>
    <property type="match status" value="1"/>
</dbReference>
<feature type="compositionally biased region" description="Basic and acidic residues" evidence="9">
    <location>
        <begin position="79"/>
        <end position="113"/>
    </location>
</feature>